<dbReference type="EMBL" id="GGMR01004791">
    <property type="protein sequence ID" value="MBY17410.1"/>
    <property type="molecule type" value="Transcribed_RNA"/>
</dbReference>
<keyword evidence="1" id="KW-0472">Membrane</keyword>
<gene>
    <name evidence="2" type="ORF">g.132627</name>
</gene>
<keyword evidence="1" id="KW-0812">Transmembrane</keyword>
<keyword evidence="1" id="KW-1133">Transmembrane helix</keyword>
<organism evidence="2">
    <name type="scientific">Schizaphis graminum</name>
    <name type="common">Green bug aphid</name>
    <dbReference type="NCBI Taxonomy" id="13262"/>
    <lineage>
        <taxon>Eukaryota</taxon>
        <taxon>Metazoa</taxon>
        <taxon>Ecdysozoa</taxon>
        <taxon>Arthropoda</taxon>
        <taxon>Hexapoda</taxon>
        <taxon>Insecta</taxon>
        <taxon>Pterygota</taxon>
        <taxon>Neoptera</taxon>
        <taxon>Paraneoptera</taxon>
        <taxon>Hemiptera</taxon>
        <taxon>Sternorrhyncha</taxon>
        <taxon>Aphidomorpha</taxon>
        <taxon>Aphidoidea</taxon>
        <taxon>Aphididae</taxon>
        <taxon>Aphidini</taxon>
        <taxon>Schizaphis</taxon>
    </lineage>
</organism>
<sequence length="103" mass="11865">MAGECSDRDMPICRYAEIIDNQRPCDGYLNPPPPPSYVTSSHFAINTSSAGVSVRDTHIRDFAYFMQYIITAIVKIVFFFYYDIVCDICHHFSEPYSIIPFDH</sequence>
<protein>
    <submittedName>
        <fullName evidence="2">Uncharacterized protein</fullName>
    </submittedName>
</protein>
<reference evidence="2" key="1">
    <citation type="submission" date="2018-04" db="EMBL/GenBank/DDBJ databases">
        <title>Transcriptome of Schizaphis graminum biotype I.</title>
        <authorList>
            <person name="Scully E.D."/>
            <person name="Geib S.M."/>
            <person name="Palmer N.A."/>
            <person name="Koch K."/>
            <person name="Bradshaw J."/>
            <person name="Heng-Moss T."/>
            <person name="Sarath G."/>
        </authorList>
    </citation>
    <scope>NUCLEOTIDE SEQUENCE</scope>
</reference>
<dbReference type="AlphaFoldDB" id="A0A2S2NJQ0"/>
<proteinExistence type="predicted"/>
<accession>A0A2S2NJQ0</accession>
<name>A0A2S2NJQ0_SCHGA</name>
<evidence type="ECO:0000313" key="2">
    <source>
        <dbReference type="EMBL" id="MBY17410.1"/>
    </source>
</evidence>
<feature type="transmembrane region" description="Helical" evidence="1">
    <location>
        <begin position="62"/>
        <end position="82"/>
    </location>
</feature>
<evidence type="ECO:0000256" key="1">
    <source>
        <dbReference type="SAM" id="Phobius"/>
    </source>
</evidence>